<keyword evidence="9" id="KW-1185">Reference proteome</keyword>
<dbReference type="InterPro" id="IPR051907">
    <property type="entry name" value="DoxX-like_oxidoreductase"/>
</dbReference>
<feature type="transmembrane region" description="Helical" evidence="7">
    <location>
        <begin position="104"/>
        <end position="124"/>
    </location>
</feature>
<evidence type="ECO:0000256" key="2">
    <source>
        <dbReference type="ARBA" id="ARBA00006679"/>
    </source>
</evidence>
<comment type="subcellular location">
    <subcellularLocation>
        <location evidence="1">Cell membrane</location>
        <topology evidence="1">Multi-pass membrane protein</topology>
    </subcellularLocation>
</comment>
<evidence type="ECO:0000256" key="6">
    <source>
        <dbReference type="ARBA" id="ARBA00023136"/>
    </source>
</evidence>
<name>A0A5A5TE71_9CHLR</name>
<dbReference type="PANTHER" id="PTHR33452">
    <property type="entry name" value="OXIDOREDUCTASE CATD-RELATED"/>
    <property type="match status" value="1"/>
</dbReference>
<evidence type="ECO:0000256" key="4">
    <source>
        <dbReference type="ARBA" id="ARBA00022692"/>
    </source>
</evidence>
<dbReference type="AlphaFoldDB" id="A0A5A5TE71"/>
<evidence type="ECO:0000256" key="5">
    <source>
        <dbReference type="ARBA" id="ARBA00022989"/>
    </source>
</evidence>
<evidence type="ECO:0000313" key="9">
    <source>
        <dbReference type="Proteomes" id="UP000322530"/>
    </source>
</evidence>
<feature type="transmembrane region" description="Helical" evidence="7">
    <location>
        <begin position="51"/>
        <end position="71"/>
    </location>
</feature>
<dbReference type="Proteomes" id="UP000322530">
    <property type="component" value="Unassembled WGS sequence"/>
</dbReference>
<dbReference type="EMBL" id="BIXY01000045">
    <property type="protein sequence ID" value="GCF09538.1"/>
    <property type="molecule type" value="Genomic_DNA"/>
</dbReference>
<protein>
    <recommendedName>
        <fullName evidence="10">DoxX family protein</fullName>
    </recommendedName>
</protein>
<keyword evidence="3" id="KW-1003">Cell membrane</keyword>
<accession>A0A5A5TE71</accession>
<evidence type="ECO:0000256" key="3">
    <source>
        <dbReference type="ARBA" id="ARBA00022475"/>
    </source>
</evidence>
<dbReference type="GO" id="GO:0005886">
    <property type="term" value="C:plasma membrane"/>
    <property type="evidence" value="ECO:0007669"/>
    <property type="project" value="UniProtKB-SubCell"/>
</dbReference>
<feature type="transmembrane region" description="Helical" evidence="7">
    <location>
        <begin position="78"/>
        <end position="98"/>
    </location>
</feature>
<comment type="caution">
    <text evidence="8">The sequence shown here is derived from an EMBL/GenBank/DDBJ whole genome shotgun (WGS) entry which is preliminary data.</text>
</comment>
<keyword evidence="4 7" id="KW-0812">Transmembrane</keyword>
<keyword evidence="5 7" id="KW-1133">Transmembrane helix</keyword>
<evidence type="ECO:0000256" key="1">
    <source>
        <dbReference type="ARBA" id="ARBA00004651"/>
    </source>
</evidence>
<comment type="similarity">
    <text evidence="2">Belongs to the DoxX family.</text>
</comment>
<gene>
    <name evidence="8" type="ORF">KDI_31020</name>
</gene>
<keyword evidence="6 7" id="KW-0472">Membrane</keyword>
<evidence type="ECO:0008006" key="10">
    <source>
        <dbReference type="Google" id="ProtNLM"/>
    </source>
</evidence>
<dbReference type="PANTHER" id="PTHR33452:SF1">
    <property type="entry name" value="INNER MEMBRANE PROTEIN YPHA-RELATED"/>
    <property type="match status" value="1"/>
</dbReference>
<dbReference type="Pfam" id="PF07681">
    <property type="entry name" value="DoxX"/>
    <property type="match status" value="1"/>
</dbReference>
<reference evidence="8 9" key="1">
    <citation type="submission" date="2019-01" db="EMBL/GenBank/DDBJ databases">
        <title>Draft genome sequence of Dictyobacter sp. Uno17.</title>
        <authorList>
            <person name="Wang C.M."/>
            <person name="Zheng Y."/>
            <person name="Sakai Y."/>
            <person name="Abe K."/>
            <person name="Yokota A."/>
            <person name="Yabe S."/>
        </authorList>
    </citation>
    <scope>NUCLEOTIDE SEQUENCE [LARGE SCALE GENOMIC DNA]</scope>
    <source>
        <strain evidence="8 9">Uno17</strain>
    </source>
</reference>
<proteinExistence type="inferred from homology"/>
<evidence type="ECO:0000256" key="7">
    <source>
        <dbReference type="SAM" id="Phobius"/>
    </source>
</evidence>
<feature type="transmembrane region" description="Helical" evidence="7">
    <location>
        <begin position="12"/>
        <end position="31"/>
    </location>
</feature>
<sequence>MRFSSWVPFAPLPIRIIVGIIFIFHGIMKFIQPGQAVSVFGHLGIPFPGLAAPVIGLLEVIGGLCLVIGLLTRIFSVLLIIEMIVGILTATLAAGLLGGSDLELVVIAGLLSLILSGPGPLSLAHRLQPNPLLEGERETLLA</sequence>
<organism evidence="8 9">
    <name type="scientific">Dictyobacter arantiisoli</name>
    <dbReference type="NCBI Taxonomy" id="2014874"/>
    <lineage>
        <taxon>Bacteria</taxon>
        <taxon>Bacillati</taxon>
        <taxon>Chloroflexota</taxon>
        <taxon>Ktedonobacteria</taxon>
        <taxon>Ktedonobacterales</taxon>
        <taxon>Dictyobacteraceae</taxon>
        <taxon>Dictyobacter</taxon>
    </lineage>
</organism>
<evidence type="ECO:0000313" key="8">
    <source>
        <dbReference type="EMBL" id="GCF09538.1"/>
    </source>
</evidence>
<dbReference type="RefSeq" id="WP_172632142.1">
    <property type="nucleotide sequence ID" value="NZ_BIXY01000045.1"/>
</dbReference>
<dbReference type="InterPro" id="IPR032808">
    <property type="entry name" value="DoxX"/>
</dbReference>